<dbReference type="OrthoDB" id="9811238at2"/>
<gene>
    <name evidence="3" type="ORF">FIV42_28410</name>
</gene>
<dbReference type="AlphaFoldDB" id="A0A4Y6Q3E5"/>
<dbReference type="RefSeq" id="WP_141200969.1">
    <property type="nucleotide sequence ID" value="NZ_CP041186.1"/>
</dbReference>
<dbReference type="PANTHER" id="PTHR30627:SF2">
    <property type="entry name" value="PEPTIDOGLYCAN D,D-TRANSPEPTIDASE MRDA"/>
    <property type="match status" value="1"/>
</dbReference>
<accession>A0A4Y6Q3E5</accession>
<sequence length="470" mass="51514">MFDHEEQSRPDFFRFAVCAAGLSAMAVAFTSLTAGADERPQDHVQRAYESAERAAATESALRRLDPEGSAQATAEAKAKAKRIAQAAKAFEPVPVRVVPEDWVEAGLDISKAKREGDKLVQTLPNGGKVYLTIEPSVQDHMEKVLEQKNVPHGGVALVEPATGRVLALVSHSKEGSSYDEIARRPKAPSASVFKIVTAAALVESAGVSPTEQICYHGGRSRLSERNIKGDPRRDHKCADLGDALAWSINSIMAKLAYKKLSRDDLRVWAERFGYNTEIPFELPVQTSKADIVEDPIERARLAAGFWHTYLSPLHGALIAASVANDGVMMRPTLIDKYVDPSGETLYEFEPRVLRRVMSKKTAKVLAKMLEGTAEKGTARRYFAHRRAFPNDVTVAGKTGTLSNKDPYLGFTWFVGFGKDKSGQQAAVAGLACNKPKWWIKGHFAASETLRKYYEILDEKAKKAASELAAN</sequence>
<dbReference type="PANTHER" id="PTHR30627">
    <property type="entry name" value="PEPTIDOGLYCAN D,D-TRANSPEPTIDASE"/>
    <property type="match status" value="1"/>
</dbReference>
<dbReference type="InterPro" id="IPR001460">
    <property type="entry name" value="PCN-bd_Tpept"/>
</dbReference>
<keyword evidence="4" id="KW-1185">Reference proteome</keyword>
<feature type="transmembrane region" description="Helical" evidence="1">
    <location>
        <begin position="12"/>
        <end position="32"/>
    </location>
</feature>
<protein>
    <submittedName>
        <fullName evidence="3">Penicillin-binding protein</fullName>
    </submittedName>
</protein>
<dbReference type="SUPFAM" id="SSF56601">
    <property type="entry name" value="beta-lactamase/transpeptidase-like"/>
    <property type="match status" value="1"/>
</dbReference>
<dbReference type="Pfam" id="PF00905">
    <property type="entry name" value="Transpeptidase"/>
    <property type="match status" value="1"/>
</dbReference>
<evidence type="ECO:0000256" key="1">
    <source>
        <dbReference type="SAM" id="Phobius"/>
    </source>
</evidence>
<evidence type="ECO:0000313" key="4">
    <source>
        <dbReference type="Proteomes" id="UP000315995"/>
    </source>
</evidence>
<proteinExistence type="predicted"/>
<evidence type="ECO:0000259" key="2">
    <source>
        <dbReference type="Pfam" id="PF00905"/>
    </source>
</evidence>
<keyword evidence="1" id="KW-1133">Transmembrane helix</keyword>
<reference evidence="3 4" key="1">
    <citation type="submission" date="2019-06" db="EMBL/GenBank/DDBJ databases">
        <title>Persicimonas caeni gen. nov., sp. nov., a predatory bacterium isolated from solar saltern.</title>
        <authorList>
            <person name="Wang S."/>
        </authorList>
    </citation>
    <scope>NUCLEOTIDE SEQUENCE [LARGE SCALE GENOMIC DNA]</scope>
    <source>
        <strain evidence="3 4">YN101</strain>
    </source>
</reference>
<name>A0A4Y6Q3E5_PERCE</name>
<dbReference type="GO" id="GO:0071555">
    <property type="term" value="P:cell wall organization"/>
    <property type="evidence" value="ECO:0007669"/>
    <property type="project" value="TreeGrafter"/>
</dbReference>
<accession>A0A5B8YH87</accession>
<keyword evidence="1" id="KW-0472">Membrane</keyword>
<organism evidence="3 4">
    <name type="scientific">Persicimonas caeni</name>
    <dbReference type="NCBI Taxonomy" id="2292766"/>
    <lineage>
        <taxon>Bacteria</taxon>
        <taxon>Deltaproteobacteria</taxon>
        <taxon>Bradymonadales</taxon>
        <taxon>Bradymonadaceae</taxon>
        <taxon>Persicimonas</taxon>
    </lineage>
</organism>
<dbReference type="GO" id="GO:0008658">
    <property type="term" value="F:penicillin binding"/>
    <property type="evidence" value="ECO:0007669"/>
    <property type="project" value="InterPro"/>
</dbReference>
<keyword evidence="1" id="KW-0812">Transmembrane</keyword>
<dbReference type="InterPro" id="IPR012338">
    <property type="entry name" value="Beta-lactam/transpept-like"/>
</dbReference>
<dbReference type="GO" id="GO:0005886">
    <property type="term" value="C:plasma membrane"/>
    <property type="evidence" value="ECO:0007669"/>
    <property type="project" value="TreeGrafter"/>
</dbReference>
<feature type="domain" description="Penicillin-binding protein transpeptidase" evidence="2">
    <location>
        <begin position="153"/>
        <end position="430"/>
    </location>
</feature>
<evidence type="ECO:0000313" key="3">
    <source>
        <dbReference type="EMBL" id="QDG54525.1"/>
    </source>
</evidence>
<dbReference type="InterPro" id="IPR050515">
    <property type="entry name" value="Beta-lactam/transpept"/>
</dbReference>
<dbReference type="GO" id="GO:0071972">
    <property type="term" value="F:peptidoglycan L,D-transpeptidase activity"/>
    <property type="evidence" value="ECO:0007669"/>
    <property type="project" value="TreeGrafter"/>
</dbReference>
<dbReference type="EMBL" id="CP041186">
    <property type="protein sequence ID" value="QDG54525.1"/>
    <property type="molecule type" value="Genomic_DNA"/>
</dbReference>
<dbReference type="Gene3D" id="3.40.710.10">
    <property type="entry name" value="DD-peptidase/beta-lactamase superfamily"/>
    <property type="match status" value="1"/>
</dbReference>
<dbReference type="Proteomes" id="UP000315995">
    <property type="component" value="Chromosome"/>
</dbReference>